<dbReference type="EMBL" id="CP009687">
    <property type="protein sequence ID" value="AKL96162.1"/>
    <property type="molecule type" value="Genomic_DNA"/>
</dbReference>
<dbReference type="STRING" id="84022.CACET_c27170"/>
<dbReference type="Proteomes" id="UP000035704">
    <property type="component" value="Chromosome"/>
</dbReference>
<keyword evidence="2" id="KW-1185">Reference proteome</keyword>
<dbReference type="OrthoDB" id="9918512at2"/>
<proteinExistence type="predicted"/>
<gene>
    <name evidence="1" type="ORF">CACET_c27170</name>
</gene>
<evidence type="ECO:0000313" key="1">
    <source>
        <dbReference type="EMBL" id="AKL96162.1"/>
    </source>
</evidence>
<accession>A0A0D8I8J1</accession>
<name>A0A0D8I8J1_9CLOT</name>
<dbReference type="KEGG" id="cace:CACET_c27170"/>
<dbReference type="AlphaFoldDB" id="A0A0D8I8J1"/>
<protein>
    <submittedName>
        <fullName evidence="1">Uncharacterized protein</fullName>
    </submittedName>
</protein>
<evidence type="ECO:0000313" key="2">
    <source>
        <dbReference type="Proteomes" id="UP000035704"/>
    </source>
</evidence>
<reference evidence="1 2" key="1">
    <citation type="submission" date="2014-10" db="EMBL/GenBank/DDBJ databases">
        <title>Genome sequence of Clostridium aceticum DSM 1496.</title>
        <authorList>
            <person name="Poehlein A."/>
            <person name="Schiel-Bengelsdorf B."/>
            <person name="Gottschalk G."/>
            <person name="Duerre P."/>
            <person name="Daniel R."/>
        </authorList>
    </citation>
    <scope>NUCLEOTIDE SEQUENCE [LARGE SCALE GENOMIC DNA]</scope>
    <source>
        <strain evidence="1 2">DSM 1496</strain>
    </source>
</reference>
<dbReference type="PATRIC" id="fig|84022.5.peg.653"/>
<sequence length="65" mass="7504">MKSIRRMDYDEMLAFMNNNRLKEITNNDGIKISRNKNGGLNISVDDGKEMDLKFYISLFQGLAQS</sequence>
<dbReference type="RefSeq" id="WP_044825196.1">
    <property type="nucleotide sequence ID" value="NZ_CP009687.1"/>
</dbReference>
<organism evidence="1 2">
    <name type="scientific">Clostridium aceticum</name>
    <dbReference type="NCBI Taxonomy" id="84022"/>
    <lineage>
        <taxon>Bacteria</taxon>
        <taxon>Bacillati</taxon>
        <taxon>Bacillota</taxon>
        <taxon>Clostridia</taxon>
        <taxon>Eubacteriales</taxon>
        <taxon>Clostridiaceae</taxon>
        <taxon>Clostridium</taxon>
    </lineage>
</organism>